<evidence type="ECO:0000313" key="3">
    <source>
        <dbReference type="Proteomes" id="UP000516437"/>
    </source>
</evidence>
<dbReference type="InterPro" id="IPR012341">
    <property type="entry name" value="6hp_glycosidase-like_sf"/>
</dbReference>
<dbReference type="SUPFAM" id="SSF52833">
    <property type="entry name" value="Thioredoxin-like"/>
    <property type="match status" value="1"/>
</dbReference>
<protein>
    <submittedName>
        <fullName evidence="2">Spermatogenesis-associated protein 20</fullName>
    </submittedName>
</protein>
<dbReference type="InterPro" id="IPR024705">
    <property type="entry name" value="Ssp411"/>
</dbReference>
<dbReference type="OrthoDB" id="1923667at2759"/>
<dbReference type="InterPro" id="IPR004879">
    <property type="entry name" value="Ssp411-like_TRX"/>
</dbReference>
<sequence length="922" mass="103821">MAVPPKLTTACSILKPPLPYSFLLHDSMLKRLFPSPFRHRFFSNSTKLLSFPRACPCACTQFPSLSWPFSSIFPRPIHSLKVLAMAERPSGRASHSHKYTNRLAAEHSPYLLQHAHNPVDWYPWGEEAFAEARKRNVPIFLSMQQVDREERPDVDKVYMTYVQALYGGGGWPLSVFLSPDLKPLMGGTYFPPDDKYGRPGFRTILRKVKDAWDTKRDILVKSGAFAIEQLAEALSASASLTRLPDGLPQNALHQCAEHLSESYDSKFGGFGSAPKFPRPVEIQLMLYWSQKLEETGKLCEANEALKKVFFSLQCMARGGIHDHIGGGFHRYSVDECWHDAFLIAKDVSYSSVSRDILDYLRRDMIGQEGEIFSAEDADSAEHEGAPRKKEGAFYIWSSEELSESYDSKFGGFGSAPKFPRPVEIQLMLYWSQKLEETGKLCEANEALKKVFFSLQCMARGGIHDHIGGGFHRYSVDECWHVPHFEKMLYDQGQLANVYLDAFLIAKDVSYSSVSRDILDYLRRDMIGQEGEIFSAEDADSAEHEGAPRKKEGAFYIWSSEEIDNILGEHATLFKNHYYVKPSGNCDLSRMSDPHHEFKGKNVLIERQYPSEKASKLGMPVEKYLDILGECRQKLFEVRSRRPRPHLDDKPQEYMEVAEKAASFIRRQLYNEQTHRLQHSFRNGPSKAPAFLDDYAFLISGLLDLFEVGGGIKWLHWATELQDTQACTDDELFLDKEGGGYFNTPGEDPSVLLRVKEDHDGAEPSGNSVSAINLVRLGSLVAGSSSERYRQNAEHLLAVFEARLKDTAMAVPLMCCAADMVTVPSRKQIVLAGHNHSVEFENMLVAAHASYDPKKTIIHIDPSSKEEMDFWEESNSNVALMAKNNFVGDKVVALVCQNFTCSAPITDPESLKALLSQKSSSSA</sequence>
<name>A0A6A1UTI6_9ROSI</name>
<dbReference type="GO" id="GO:0005975">
    <property type="term" value="P:carbohydrate metabolic process"/>
    <property type="evidence" value="ECO:0007669"/>
    <property type="project" value="InterPro"/>
</dbReference>
<dbReference type="InterPro" id="IPR008928">
    <property type="entry name" value="6-hairpin_glycosidase_sf"/>
</dbReference>
<dbReference type="SUPFAM" id="SSF48208">
    <property type="entry name" value="Six-hairpin glycosidases"/>
    <property type="match status" value="2"/>
</dbReference>
<dbReference type="InterPro" id="IPR036249">
    <property type="entry name" value="Thioredoxin-like_sf"/>
</dbReference>
<reference evidence="2 3" key="1">
    <citation type="journal article" date="2019" name="Plant Biotechnol. J.">
        <title>The red bayberry genome and genetic basis of sex determination.</title>
        <authorList>
            <person name="Jia H.M."/>
            <person name="Jia H.J."/>
            <person name="Cai Q.L."/>
            <person name="Wang Y."/>
            <person name="Zhao H.B."/>
            <person name="Yang W.F."/>
            <person name="Wang G.Y."/>
            <person name="Li Y.H."/>
            <person name="Zhan D.L."/>
            <person name="Shen Y.T."/>
            <person name="Niu Q.F."/>
            <person name="Chang L."/>
            <person name="Qiu J."/>
            <person name="Zhao L."/>
            <person name="Xie H.B."/>
            <person name="Fu W.Y."/>
            <person name="Jin J."/>
            <person name="Li X.W."/>
            <person name="Jiao Y."/>
            <person name="Zhou C.C."/>
            <person name="Tu T."/>
            <person name="Chai C.Y."/>
            <person name="Gao J.L."/>
            <person name="Fan L.J."/>
            <person name="van de Weg E."/>
            <person name="Wang J.Y."/>
            <person name="Gao Z.S."/>
        </authorList>
    </citation>
    <scope>NUCLEOTIDE SEQUENCE [LARGE SCALE GENOMIC DNA]</scope>
    <source>
        <tissue evidence="2">Leaves</tissue>
    </source>
</reference>
<dbReference type="Proteomes" id="UP000516437">
    <property type="component" value="Chromosome 8"/>
</dbReference>
<comment type="caution">
    <text evidence="2">The sequence shown here is derived from an EMBL/GenBank/DDBJ whole genome shotgun (WGS) entry which is preliminary data.</text>
</comment>
<keyword evidence="3" id="KW-1185">Reference proteome</keyword>
<proteinExistence type="predicted"/>
<dbReference type="PANTHER" id="PTHR42899">
    <property type="entry name" value="SPERMATOGENESIS-ASSOCIATED PROTEIN 20"/>
    <property type="match status" value="1"/>
</dbReference>
<accession>A0A6A1UTI6</accession>
<dbReference type="PANTHER" id="PTHR42899:SF1">
    <property type="entry name" value="SPERMATOGENESIS-ASSOCIATED PROTEIN 20"/>
    <property type="match status" value="1"/>
</dbReference>
<dbReference type="Gene3D" id="1.50.10.10">
    <property type="match status" value="1"/>
</dbReference>
<dbReference type="Gene3D" id="3.40.30.10">
    <property type="entry name" value="Glutaredoxin"/>
    <property type="match status" value="2"/>
</dbReference>
<dbReference type="EMBL" id="RXIC02000026">
    <property type="protein sequence ID" value="KAB1203047.1"/>
    <property type="molecule type" value="Genomic_DNA"/>
</dbReference>
<evidence type="ECO:0000259" key="1">
    <source>
        <dbReference type="Pfam" id="PF03190"/>
    </source>
</evidence>
<dbReference type="Pfam" id="PF03190">
    <property type="entry name" value="Thioredox_DsbH"/>
    <property type="match status" value="2"/>
</dbReference>
<feature type="domain" description="Spermatogenesis-associated protein 20-like TRX" evidence="1">
    <location>
        <begin position="100"/>
        <end position="143"/>
    </location>
</feature>
<organism evidence="2 3">
    <name type="scientific">Morella rubra</name>
    <name type="common">Chinese bayberry</name>
    <dbReference type="NCBI Taxonomy" id="262757"/>
    <lineage>
        <taxon>Eukaryota</taxon>
        <taxon>Viridiplantae</taxon>
        <taxon>Streptophyta</taxon>
        <taxon>Embryophyta</taxon>
        <taxon>Tracheophyta</taxon>
        <taxon>Spermatophyta</taxon>
        <taxon>Magnoliopsida</taxon>
        <taxon>eudicotyledons</taxon>
        <taxon>Gunneridae</taxon>
        <taxon>Pentapetalae</taxon>
        <taxon>rosids</taxon>
        <taxon>fabids</taxon>
        <taxon>Fagales</taxon>
        <taxon>Myricaceae</taxon>
        <taxon>Morella</taxon>
    </lineage>
</organism>
<feature type="domain" description="Spermatogenesis-associated protein 20-like TRX" evidence="1">
    <location>
        <begin position="145"/>
        <end position="229"/>
    </location>
</feature>
<dbReference type="AlphaFoldDB" id="A0A6A1UTI6"/>
<dbReference type="GO" id="GO:0009507">
    <property type="term" value="C:chloroplast"/>
    <property type="evidence" value="ECO:0007669"/>
    <property type="project" value="TreeGrafter"/>
</dbReference>
<gene>
    <name evidence="2" type="ORF">CJ030_MR8G023494</name>
</gene>
<evidence type="ECO:0000313" key="2">
    <source>
        <dbReference type="EMBL" id="KAB1203047.1"/>
    </source>
</evidence>